<feature type="region of interest" description="Disordered" evidence="1">
    <location>
        <begin position="1"/>
        <end position="20"/>
    </location>
</feature>
<keyword evidence="3" id="KW-1185">Reference proteome</keyword>
<organism evidence="2 3">
    <name type="scientific">Thalassobius vesicularis</name>
    <dbReference type="NCBI Taxonomy" id="1294297"/>
    <lineage>
        <taxon>Bacteria</taxon>
        <taxon>Pseudomonadati</taxon>
        <taxon>Pseudomonadota</taxon>
        <taxon>Alphaproteobacteria</taxon>
        <taxon>Rhodobacterales</taxon>
        <taxon>Roseobacteraceae</taxon>
        <taxon>Thalassovita</taxon>
    </lineage>
</organism>
<dbReference type="AlphaFoldDB" id="A0A4S3MBR2"/>
<dbReference type="Pfam" id="PF11150">
    <property type="entry name" value="DUF2927"/>
    <property type="match status" value="1"/>
</dbReference>
<dbReference type="InterPro" id="IPR021323">
    <property type="entry name" value="DUF2927"/>
</dbReference>
<accession>A0A4S3MBR2</accession>
<dbReference type="OrthoDB" id="3295600at2"/>
<proteinExistence type="predicted"/>
<sequence length="287" mass="31790">MGPRQPPKSRPSDLAAGPSAQSQALTRYYSRLQADLLAQGLLRTDGGGPDTPFTAAMLARDFERIALYDEYESGAGMRASKSGAGVLRRWSDPVRVKLHFGASIPPEQRATDTKSVTNYVNRLNRVTGHPIGMRDKDANFMVLVVSEDDRSEVLSSVRTIVPNIQPAFLQILEEIPSSIYCLVLSLSNMSDDHEYNKAIAIIRAEHPDLLRLSCIHEELAQGLGLPNDSPAARPSIFNDDDEFALLTTHDEMLLKILYDRRLRAGMSAEEARPIIRRIARELVGTHS</sequence>
<dbReference type="EMBL" id="SSMD01000002">
    <property type="protein sequence ID" value="THD76103.1"/>
    <property type="molecule type" value="Genomic_DNA"/>
</dbReference>
<protein>
    <submittedName>
        <fullName evidence="2">DUF2927 domain-containing protein</fullName>
    </submittedName>
</protein>
<evidence type="ECO:0000256" key="1">
    <source>
        <dbReference type="SAM" id="MobiDB-lite"/>
    </source>
</evidence>
<dbReference type="Proteomes" id="UP000306113">
    <property type="component" value="Unassembled WGS sequence"/>
</dbReference>
<name>A0A4S3MBR2_9RHOB</name>
<gene>
    <name evidence="2" type="ORF">E7681_05225</name>
</gene>
<evidence type="ECO:0000313" key="3">
    <source>
        <dbReference type="Proteomes" id="UP000306113"/>
    </source>
</evidence>
<evidence type="ECO:0000313" key="2">
    <source>
        <dbReference type="EMBL" id="THD76103.1"/>
    </source>
</evidence>
<comment type="caution">
    <text evidence="2">The sequence shown here is derived from an EMBL/GenBank/DDBJ whole genome shotgun (WGS) entry which is preliminary data.</text>
</comment>
<reference evidence="2 3" key="1">
    <citation type="submission" date="2019-04" db="EMBL/GenBank/DDBJ databases">
        <title>Draft genome sequence of Youngimonas vesicularis.</title>
        <authorList>
            <person name="Hameed A."/>
        </authorList>
    </citation>
    <scope>NUCLEOTIDE SEQUENCE [LARGE SCALE GENOMIC DNA]</scope>
    <source>
        <strain evidence="2 3">CC-AMW-E</strain>
    </source>
</reference>
<dbReference type="RefSeq" id="WP_136338461.1">
    <property type="nucleotide sequence ID" value="NZ_SSMD01000002.1"/>
</dbReference>